<dbReference type="SUPFAM" id="SSF47986">
    <property type="entry name" value="DEATH domain"/>
    <property type="match status" value="1"/>
</dbReference>
<evidence type="ECO:0000313" key="3">
    <source>
        <dbReference type="EMBL" id="CAL8124109.1"/>
    </source>
</evidence>
<dbReference type="Proteomes" id="UP001642540">
    <property type="component" value="Unassembled WGS sequence"/>
</dbReference>
<comment type="caution">
    <text evidence="3">The sequence shown here is derived from an EMBL/GenBank/DDBJ whole genome shotgun (WGS) entry which is preliminary data.</text>
</comment>
<dbReference type="InterPro" id="IPR011029">
    <property type="entry name" value="DEATH-like_dom_sf"/>
</dbReference>
<evidence type="ECO:0000256" key="1">
    <source>
        <dbReference type="SAM" id="MobiDB-lite"/>
    </source>
</evidence>
<sequence>MGKQREVYYNGSKLSSKEDGVKILKAARLELQTKVFQIPANNNLIPYISTFEFGDAEIQTLEAPAIPQEWAKKFITLLLNKENIVECLNTLCNLDQFGLTNYRNLIVAILNKIPDVQVKEVTNIDKEKKQGENTEEKKHQENTEEKKHQENTEEKVNDSEEEKQQKLANLVVGDPNCTYNEVCDTLSKSKAAKNLWKKLMDVASDLDIPCEDEIAIERGLKTDTKTYGSALREILETWRGKHSKNAKLLTLVQVLEKRDLSGCADALVDKFTSK</sequence>
<dbReference type="Pfam" id="PF00531">
    <property type="entry name" value="Death"/>
    <property type="match status" value="1"/>
</dbReference>
<gene>
    <name evidence="3" type="ORF">ODALV1_LOCUS20466</name>
</gene>
<proteinExistence type="predicted"/>
<feature type="region of interest" description="Disordered" evidence="1">
    <location>
        <begin position="127"/>
        <end position="164"/>
    </location>
</feature>
<dbReference type="InterPro" id="IPR000488">
    <property type="entry name" value="Death_dom"/>
</dbReference>
<dbReference type="PROSITE" id="PS50017">
    <property type="entry name" value="DEATH_DOMAIN"/>
    <property type="match status" value="1"/>
</dbReference>
<dbReference type="CDD" id="cd01670">
    <property type="entry name" value="Death"/>
    <property type="match status" value="1"/>
</dbReference>
<name>A0ABP1R9Y7_9HEXA</name>
<feature type="domain" description="Death" evidence="2">
    <location>
        <begin position="212"/>
        <end position="271"/>
    </location>
</feature>
<reference evidence="3 4" key="1">
    <citation type="submission" date="2024-08" db="EMBL/GenBank/DDBJ databases">
        <authorList>
            <person name="Cucini C."/>
            <person name="Frati F."/>
        </authorList>
    </citation>
    <scope>NUCLEOTIDE SEQUENCE [LARGE SCALE GENOMIC DNA]</scope>
</reference>
<protein>
    <recommendedName>
        <fullName evidence="2">Death domain-containing protein</fullName>
    </recommendedName>
</protein>
<evidence type="ECO:0000313" key="4">
    <source>
        <dbReference type="Proteomes" id="UP001642540"/>
    </source>
</evidence>
<accession>A0ABP1R9Y7</accession>
<evidence type="ECO:0000259" key="2">
    <source>
        <dbReference type="PROSITE" id="PS50017"/>
    </source>
</evidence>
<dbReference type="Gene3D" id="1.10.533.10">
    <property type="entry name" value="Death Domain, Fas"/>
    <property type="match status" value="1"/>
</dbReference>
<keyword evidence="4" id="KW-1185">Reference proteome</keyword>
<organism evidence="3 4">
    <name type="scientific">Orchesella dallaii</name>
    <dbReference type="NCBI Taxonomy" id="48710"/>
    <lineage>
        <taxon>Eukaryota</taxon>
        <taxon>Metazoa</taxon>
        <taxon>Ecdysozoa</taxon>
        <taxon>Arthropoda</taxon>
        <taxon>Hexapoda</taxon>
        <taxon>Collembola</taxon>
        <taxon>Entomobryomorpha</taxon>
        <taxon>Entomobryoidea</taxon>
        <taxon>Orchesellidae</taxon>
        <taxon>Orchesellinae</taxon>
        <taxon>Orchesella</taxon>
    </lineage>
</organism>
<dbReference type="EMBL" id="CAXLJM020000068">
    <property type="protein sequence ID" value="CAL8124109.1"/>
    <property type="molecule type" value="Genomic_DNA"/>
</dbReference>